<sequence>MKKLLAGALIVLVFLAYSLPPYLTGGSRVPIENAPNWYYGLLVGHILLGSVAMLAGLVQLGRRWFARYHWIAGRIYVACALPVGLAAIAIGTVTPFGPVNAVSNVTLGSLMLLFTALGVRAIVGRDVAAHRRWMLRSAALMYSVIINRILGPIAFLVLGAAGVPESFLDAWGPAIVALPSWLIALAFCEWWLRRPIRRGRARTSSPAARSSRDRGISAATAARTDV</sequence>
<comment type="caution">
    <text evidence="3">The sequence shown here is derived from an EMBL/GenBank/DDBJ whole genome shotgun (WGS) entry which is preliminary data.</text>
</comment>
<keyword evidence="2" id="KW-0472">Membrane</keyword>
<keyword evidence="2" id="KW-1133">Transmembrane helix</keyword>
<name>A0A137ZPL6_9ACTN</name>
<feature type="transmembrane region" description="Helical" evidence="2">
    <location>
        <begin position="70"/>
        <end position="93"/>
    </location>
</feature>
<evidence type="ECO:0008006" key="5">
    <source>
        <dbReference type="Google" id="ProtNLM"/>
    </source>
</evidence>
<dbReference type="Pfam" id="PF10067">
    <property type="entry name" value="DUF2306"/>
    <property type="match status" value="1"/>
</dbReference>
<dbReference type="EMBL" id="LSRE01000008">
    <property type="protein sequence ID" value="KXP00142.1"/>
    <property type="molecule type" value="Genomic_DNA"/>
</dbReference>
<evidence type="ECO:0000256" key="1">
    <source>
        <dbReference type="SAM" id="MobiDB-lite"/>
    </source>
</evidence>
<dbReference type="RefSeq" id="WP_068744260.1">
    <property type="nucleotide sequence ID" value="NZ_LSRE01000008.1"/>
</dbReference>
<feature type="transmembrane region" description="Helical" evidence="2">
    <location>
        <begin position="105"/>
        <end position="123"/>
    </location>
</feature>
<accession>A0A137ZPL6</accession>
<evidence type="ECO:0000256" key="2">
    <source>
        <dbReference type="SAM" id="Phobius"/>
    </source>
</evidence>
<feature type="transmembrane region" description="Helical" evidence="2">
    <location>
        <begin position="144"/>
        <end position="164"/>
    </location>
</feature>
<organism evidence="3 4">
    <name type="scientific">Tsukamurella pseudospumae</name>
    <dbReference type="NCBI Taxonomy" id="239498"/>
    <lineage>
        <taxon>Bacteria</taxon>
        <taxon>Bacillati</taxon>
        <taxon>Actinomycetota</taxon>
        <taxon>Actinomycetes</taxon>
        <taxon>Mycobacteriales</taxon>
        <taxon>Tsukamurellaceae</taxon>
        <taxon>Tsukamurella</taxon>
    </lineage>
</organism>
<feature type="transmembrane region" description="Helical" evidence="2">
    <location>
        <begin position="37"/>
        <end position="58"/>
    </location>
</feature>
<feature type="region of interest" description="Disordered" evidence="1">
    <location>
        <begin position="203"/>
        <end position="226"/>
    </location>
</feature>
<reference evidence="3 4" key="1">
    <citation type="submission" date="2016-02" db="EMBL/GenBank/DDBJ databases">
        <authorList>
            <person name="Teng J.L."/>
            <person name="Tang Y."/>
            <person name="Huang Y."/>
            <person name="Guo F."/>
            <person name="Wei W."/>
            <person name="Chen J.H."/>
            <person name="Wong S.Y."/>
            <person name="Lau S.K."/>
            <person name="Woo P.C."/>
        </authorList>
    </citation>
    <scope>NUCLEOTIDE SEQUENCE [LARGE SCALE GENOMIC DNA]</scope>
    <source>
        <strain evidence="3 4">JCM 13375</strain>
    </source>
</reference>
<keyword evidence="2" id="KW-0812">Transmembrane</keyword>
<gene>
    <name evidence="3" type="ORF">AXK61_16295</name>
</gene>
<feature type="transmembrane region" description="Helical" evidence="2">
    <location>
        <begin position="170"/>
        <end position="192"/>
    </location>
</feature>
<dbReference type="InterPro" id="IPR018750">
    <property type="entry name" value="DUF2306_membrane"/>
</dbReference>
<protein>
    <recommendedName>
        <fullName evidence="5">DUF2306 domain-containing protein</fullName>
    </recommendedName>
</protein>
<evidence type="ECO:0000313" key="4">
    <source>
        <dbReference type="Proteomes" id="UP000070409"/>
    </source>
</evidence>
<proteinExistence type="predicted"/>
<keyword evidence="4" id="KW-1185">Reference proteome</keyword>
<dbReference type="Proteomes" id="UP000070409">
    <property type="component" value="Unassembled WGS sequence"/>
</dbReference>
<evidence type="ECO:0000313" key="3">
    <source>
        <dbReference type="EMBL" id="KXP00142.1"/>
    </source>
</evidence>